<sequence length="53" mass="6076">MIVCDLCGSSAPNDEPPLTWVVSFEDSRAKHYCESCTRENLRGIEGRLDMAWW</sequence>
<name>A0ABV7YHD0_9ACTN</name>
<reference evidence="2" key="1">
    <citation type="journal article" date="2019" name="Int. J. Syst. Evol. Microbiol.">
        <title>The Global Catalogue of Microorganisms (GCM) 10K type strain sequencing project: providing services to taxonomists for standard genome sequencing and annotation.</title>
        <authorList>
            <consortium name="The Broad Institute Genomics Platform"/>
            <consortium name="The Broad Institute Genome Sequencing Center for Infectious Disease"/>
            <person name="Wu L."/>
            <person name="Ma J."/>
        </authorList>
    </citation>
    <scope>NUCLEOTIDE SEQUENCE [LARGE SCALE GENOMIC DNA]</scope>
    <source>
        <strain evidence="2">CGMCC 4.7241</strain>
    </source>
</reference>
<evidence type="ECO:0000313" key="1">
    <source>
        <dbReference type="EMBL" id="MFC3763480.1"/>
    </source>
</evidence>
<protein>
    <submittedName>
        <fullName evidence="1">Uncharacterized protein</fullName>
    </submittedName>
</protein>
<dbReference type="RefSeq" id="WP_205117832.1">
    <property type="nucleotide sequence ID" value="NZ_JAFBCM010000001.1"/>
</dbReference>
<comment type="caution">
    <text evidence="1">The sequence shown here is derived from an EMBL/GenBank/DDBJ whole genome shotgun (WGS) entry which is preliminary data.</text>
</comment>
<accession>A0ABV7YHD0</accession>
<organism evidence="1 2">
    <name type="scientific">Tenggerimyces flavus</name>
    <dbReference type="NCBI Taxonomy" id="1708749"/>
    <lineage>
        <taxon>Bacteria</taxon>
        <taxon>Bacillati</taxon>
        <taxon>Actinomycetota</taxon>
        <taxon>Actinomycetes</taxon>
        <taxon>Propionibacteriales</taxon>
        <taxon>Nocardioidaceae</taxon>
        <taxon>Tenggerimyces</taxon>
    </lineage>
</organism>
<evidence type="ECO:0000313" key="2">
    <source>
        <dbReference type="Proteomes" id="UP001595699"/>
    </source>
</evidence>
<dbReference type="EMBL" id="JBHRZH010000018">
    <property type="protein sequence ID" value="MFC3763480.1"/>
    <property type="molecule type" value="Genomic_DNA"/>
</dbReference>
<keyword evidence="2" id="KW-1185">Reference proteome</keyword>
<gene>
    <name evidence="1" type="ORF">ACFOUW_21760</name>
</gene>
<proteinExistence type="predicted"/>
<dbReference type="Proteomes" id="UP001595699">
    <property type="component" value="Unassembled WGS sequence"/>
</dbReference>